<comment type="caution">
    <text evidence="3">The sequence shown here is derived from an EMBL/GenBank/DDBJ whole genome shotgun (WGS) entry which is preliminary data.</text>
</comment>
<feature type="chain" id="PRO_5012971120" evidence="2">
    <location>
        <begin position="17"/>
        <end position="121"/>
    </location>
</feature>
<name>A0A2C5ZHG6_9HYPO</name>
<dbReference type="Proteomes" id="UP000226431">
    <property type="component" value="Unassembled WGS sequence"/>
</dbReference>
<feature type="compositionally biased region" description="Low complexity" evidence="1">
    <location>
        <begin position="34"/>
        <end position="44"/>
    </location>
</feature>
<accession>A0A2C5ZHG6</accession>
<protein>
    <submittedName>
        <fullName evidence="3">Uncharacterized protein</fullName>
    </submittedName>
</protein>
<dbReference type="EMBL" id="NJES01000054">
    <property type="protein sequence ID" value="PHH79172.1"/>
    <property type="molecule type" value="Genomic_DNA"/>
</dbReference>
<evidence type="ECO:0000256" key="2">
    <source>
        <dbReference type="SAM" id="SignalP"/>
    </source>
</evidence>
<keyword evidence="4" id="KW-1185">Reference proteome</keyword>
<reference evidence="3 4" key="1">
    <citation type="submission" date="2017-06" db="EMBL/GenBank/DDBJ databases">
        <title>Ant-infecting Ophiocordyceps genomes reveal a high diversity of potential behavioral manipulation genes and a possible major role for enterotoxins.</title>
        <authorList>
            <person name="De Bekker C."/>
            <person name="Evans H.C."/>
            <person name="Brachmann A."/>
            <person name="Hughes D.P."/>
        </authorList>
    </citation>
    <scope>NUCLEOTIDE SEQUENCE [LARGE SCALE GENOMIC DNA]</scope>
    <source>
        <strain evidence="3 4">Map16</strain>
    </source>
</reference>
<organism evidence="3 4">
    <name type="scientific">Ophiocordyceps camponoti-rufipedis</name>
    <dbReference type="NCBI Taxonomy" id="2004952"/>
    <lineage>
        <taxon>Eukaryota</taxon>
        <taxon>Fungi</taxon>
        <taxon>Dikarya</taxon>
        <taxon>Ascomycota</taxon>
        <taxon>Pezizomycotina</taxon>
        <taxon>Sordariomycetes</taxon>
        <taxon>Hypocreomycetidae</taxon>
        <taxon>Hypocreales</taxon>
        <taxon>Ophiocordycipitaceae</taxon>
        <taxon>Ophiocordyceps</taxon>
    </lineage>
</organism>
<proteinExistence type="predicted"/>
<feature type="signal peptide" evidence="2">
    <location>
        <begin position="1"/>
        <end position="16"/>
    </location>
</feature>
<feature type="region of interest" description="Disordered" evidence="1">
    <location>
        <begin position="18"/>
        <end position="75"/>
    </location>
</feature>
<evidence type="ECO:0000313" key="4">
    <source>
        <dbReference type="Proteomes" id="UP000226431"/>
    </source>
</evidence>
<evidence type="ECO:0000256" key="1">
    <source>
        <dbReference type="SAM" id="MobiDB-lite"/>
    </source>
</evidence>
<evidence type="ECO:0000313" key="3">
    <source>
        <dbReference type="EMBL" id="PHH79172.1"/>
    </source>
</evidence>
<sequence length="121" mass="13320">MHLTTAIFAILGLTLASPQPQHTRRGIPSPPSTPKAQAAKSAPMAAPPPEDFEPAVAPDLPRMFPPGGHSLPNPFGAFHPQGNGWFFKNAPRLVFRNQAPAEWMRVEDWEAYARYFANHPN</sequence>
<keyword evidence="2" id="KW-0732">Signal</keyword>
<gene>
    <name evidence="3" type="ORF">CDD80_5446</name>
</gene>
<dbReference type="AlphaFoldDB" id="A0A2C5ZHG6"/>